<proteinExistence type="predicted"/>
<dbReference type="EMBL" id="FNTD01000004">
    <property type="protein sequence ID" value="SEC25860.1"/>
    <property type="molecule type" value="Genomic_DNA"/>
</dbReference>
<gene>
    <name evidence="2" type="ORF">SAMN04490357_1571</name>
</gene>
<evidence type="ECO:0000313" key="2">
    <source>
        <dbReference type="EMBL" id="SEC25860.1"/>
    </source>
</evidence>
<sequence>MNLNRTTGRWSAATVLPVALLAATVAASGTTASAAPAPGKAVFVLDADTGSFATGKTALASSGVHTVKTYTGEATDSEILAAGSQRVIADVTLAHSASRTERAAWAASAKFVDLSWPDLGATSYTVIRDGKVIARTSGHSLRDDAIVPGSEPSYQISGDAKGLGHTWGLNVTVPTSDTSAALAQTARKVEAKAKKYTKTVVTWRSFIRQPWVTVPTYISKASGCKYGGGSYKYKGDGRGYSNAVSGTSFRAGVRGVVYWTKSSYDLFPETGWTKVYKNGKLVEKRKASTKKIDFQTKTRFDGKTRSVHGQIEATDPFCPKSGIRRAGIGVYYDARLARNGDFYVSGSARPAPDHEMYLFGYTSGSKHSTKTVYQHKMSTKAVSGLECLYSRVCEPSTISDNGGY</sequence>
<dbReference type="STRING" id="67331.SAMN04490357_1571"/>
<evidence type="ECO:0000256" key="1">
    <source>
        <dbReference type="SAM" id="SignalP"/>
    </source>
</evidence>
<dbReference type="RefSeq" id="WP_074991641.1">
    <property type="nucleotide sequence ID" value="NZ_FNTD01000004.1"/>
</dbReference>
<keyword evidence="1" id="KW-0732">Signal</keyword>
<organism evidence="2 3">
    <name type="scientific">Streptomyces misionensis</name>
    <dbReference type="NCBI Taxonomy" id="67331"/>
    <lineage>
        <taxon>Bacteria</taxon>
        <taxon>Bacillati</taxon>
        <taxon>Actinomycetota</taxon>
        <taxon>Actinomycetes</taxon>
        <taxon>Kitasatosporales</taxon>
        <taxon>Streptomycetaceae</taxon>
        <taxon>Streptomyces</taxon>
    </lineage>
</organism>
<name>A0A1H4R1Q0_9ACTN</name>
<feature type="chain" id="PRO_5010311084" description="LGFP repeat-containing protein" evidence="1">
    <location>
        <begin position="35"/>
        <end position="404"/>
    </location>
</feature>
<evidence type="ECO:0008006" key="4">
    <source>
        <dbReference type="Google" id="ProtNLM"/>
    </source>
</evidence>
<dbReference type="AlphaFoldDB" id="A0A1H4R1Q0"/>
<dbReference type="GeneID" id="95510768"/>
<protein>
    <recommendedName>
        <fullName evidence="4">LGFP repeat-containing protein</fullName>
    </recommendedName>
</protein>
<accession>A0A1H4R1Q0</accession>
<reference evidence="2 3" key="1">
    <citation type="submission" date="2016-10" db="EMBL/GenBank/DDBJ databases">
        <authorList>
            <person name="de Groot N.N."/>
        </authorList>
    </citation>
    <scope>NUCLEOTIDE SEQUENCE [LARGE SCALE GENOMIC DNA]</scope>
    <source>
        <strain evidence="2 3">DSM 40306</strain>
    </source>
</reference>
<feature type="signal peptide" evidence="1">
    <location>
        <begin position="1"/>
        <end position="34"/>
    </location>
</feature>
<evidence type="ECO:0000313" key="3">
    <source>
        <dbReference type="Proteomes" id="UP000182375"/>
    </source>
</evidence>
<dbReference type="Proteomes" id="UP000182375">
    <property type="component" value="Unassembled WGS sequence"/>
</dbReference>